<comment type="similarity">
    <text evidence="1">Belongs to the 'GDSL' lipolytic enzyme family.</text>
</comment>
<dbReference type="PANTHER" id="PTHR45648:SF166">
    <property type="entry name" value="OS02G0617400 PROTEIN"/>
    <property type="match status" value="1"/>
</dbReference>
<dbReference type="PaxDb" id="3218-PP1S492_5V6.1"/>
<dbReference type="GO" id="GO:0016788">
    <property type="term" value="F:hydrolase activity, acting on ester bonds"/>
    <property type="evidence" value="ECO:0007669"/>
    <property type="project" value="InterPro"/>
</dbReference>
<protein>
    <submittedName>
        <fullName evidence="3 4">Uncharacterized protein</fullName>
    </submittedName>
</protein>
<accession>A0A2K1KBR1</accession>
<reference evidence="3 5" key="1">
    <citation type="journal article" date="2008" name="Science">
        <title>The Physcomitrella genome reveals evolutionary insights into the conquest of land by plants.</title>
        <authorList>
            <person name="Rensing S."/>
            <person name="Lang D."/>
            <person name="Zimmer A."/>
            <person name="Terry A."/>
            <person name="Salamov A."/>
            <person name="Shapiro H."/>
            <person name="Nishiyama T."/>
            <person name="Perroud P.-F."/>
            <person name="Lindquist E."/>
            <person name="Kamisugi Y."/>
            <person name="Tanahashi T."/>
            <person name="Sakakibara K."/>
            <person name="Fujita T."/>
            <person name="Oishi K."/>
            <person name="Shin-I T."/>
            <person name="Kuroki Y."/>
            <person name="Toyoda A."/>
            <person name="Suzuki Y."/>
            <person name="Hashimoto A."/>
            <person name="Yamaguchi K."/>
            <person name="Sugano A."/>
            <person name="Kohara Y."/>
            <person name="Fujiyama A."/>
            <person name="Anterola A."/>
            <person name="Aoki S."/>
            <person name="Ashton N."/>
            <person name="Barbazuk W.B."/>
            <person name="Barker E."/>
            <person name="Bennetzen J."/>
            <person name="Bezanilla M."/>
            <person name="Blankenship R."/>
            <person name="Cho S.H."/>
            <person name="Dutcher S."/>
            <person name="Estelle M."/>
            <person name="Fawcett J.A."/>
            <person name="Gundlach H."/>
            <person name="Hanada K."/>
            <person name="Heyl A."/>
            <person name="Hicks K.A."/>
            <person name="Hugh J."/>
            <person name="Lohr M."/>
            <person name="Mayer K."/>
            <person name="Melkozernov A."/>
            <person name="Murata T."/>
            <person name="Nelson D."/>
            <person name="Pils B."/>
            <person name="Prigge M."/>
            <person name="Reiss B."/>
            <person name="Renner T."/>
            <person name="Rombauts S."/>
            <person name="Rushton P."/>
            <person name="Sanderfoot A."/>
            <person name="Schween G."/>
            <person name="Shiu S.-H."/>
            <person name="Stueber K."/>
            <person name="Theodoulou F.L."/>
            <person name="Tu H."/>
            <person name="Van de Peer Y."/>
            <person name="Verrier P.J."/>
            <person name="Waters E."/>
            <person name="Wood A."/>
            <person name="Yang L."/>
            <person name="Cove D."/>
            <person name="Cuming A."/>
            <person name="Hasebe M."/>
            <person name="Lucas S."/>
            <person name="Mishler D.B."/>
            <person name="Reski R."/>
            <person name="Grigoriev I."/>
            <person name="Quatrano R.S."/>
            <person name="Boore J.L."/>
        </authorList>
    </citation>
    <scope>NUCLEOTIDE SEQUENCE [LARGE SCALE GENOMIC DNA]</scope>
    <source>
        <strain evidence="4 5">cv. Gransden 2004</strain>
    </source>
</reference>
<dbReference type="EnsemblPlants" id="Pp3c7_14900V3.2">
    <property type="protein sequence ID" value="Pp3c7_14900V3.2"/>
    <property type="gene ID" value="Pp3c7_14900"/>
</dbReference>
<dbReference type="Gene3D" id="3.40.50.1110">
    <property type="entry name" value="SGNH hydrolase"/>
    <property type="match status" value="1"/>
</dbReference>
<dbReference type="PANTHER" id="PTHR45648">
    <property type="entry name" value="GDSL LIPASE/ACYLHYDROLASE FAMILY PROTEIN (AFU_ORTHOLOGUE AFUA_4G14700)"/>
    <property type="match status" value="1"/>
</dbReference>
<dbReference type="InterPro" id="IPR036514">
    <property type="entry name" value="SGNH_hydro_sf"/>
</dbReference>
<dbReference type="EnsemblPlants" id="Pp3c7_14900V3.1">
    <property type="protein sequence ID" value="Pp3c7_14900V3.1"/>
    <property type="gene ID" value="Pp3c7_14900"/>
</dbReference>
<dbReference type="OrthoDB" id="1600564at2759"/>
<evidence type="ECO:0000256" key="2">
    <source>
        <dbReference type="ARBA" id="ARBA00022801"/>
    </source>
</evidence>
<evidence type="ECO:0000313" key="4">
    <source>
        <dbReference type="EnsemblPlants" id="Pp3c7_14900V3.1"/>
    </source>
</evidence>
<dbReference type="OMA" id="HEAVYII"/>
<evidence type="ECO:0000313" key="3">
    <source>
        <dbReference type="EMBL" id="PNR51216.1"/>
    </source>
</evidence>
<proteinExistence type="inferred from homology"/>
<dbReference type="Gramene" id="Pp3c7_14900V3.2">
    <property type="protein sequence ID" value="Pp3c7_14900V3.2"/>
    <property type="gene ID" value="Pp3c7_14900"/>
</dbReference>
<sequence>MRHQFSYFEQTKKQIAQIIGRPATDDLIYNAIYSFTIGGNDYMNNYLASAINTKNMYTPQQYQDLLINSFKSQIKTGYYLGILKFINSNIGPIGCAPSVSEEVNASKRNNYAVGFNAALKPMLERFTDPVSTACCGVGKYISIDGACRTISRLCPDRAKSVFWDAFHPTKKMNKICNNQFLFGGLHAISPINVKKLLAV</sequence>
<reference evidence="4" key="3">
    <citation type="submission" date="2020-12" db="UniProtKB">
        <authorList>
            <consortium name="EnsemblPlants"/>
        </authorList>
    </citation>
    <scope>IDENTIFICATION</scope>
</reference>
<dbReference type="InterPro" id="IPR051058">
    <property type="entry name" value="GDSL_Est/Lipase"/>
</dbReference>
<evidence type="ECO:0000313" key="5">
    <source>
        <dbReference type="Proteomes" id="UP000006727"/>
    </source>
</evidence>
<dbReference type="InterPro" id="IPR001087">
    <property type="entry name" value="GDSL"/>
</dbReference>
<dbReference type="AlphaFoldDB" id="A0A2K1KBR1"/>
<dbReference type="EMBL" id="ABEU02000007">
    <property type="protein sequence ID" value="PNR51216.1"/>
    <property type="molecule type" value="Genomic_DNA"/>
</dbReference>
<keyword evidence="5" id="KW-1185">Reference proteome</keyword>
<reference evidence="3 5" key="2">
    <citation type="journal article" date="2018" name="Plant J.">
        <title>The Physcomitrella patens chromosome-scale assembly reveals moss genome structure and evolution.</title>
        <authorList>
            <person name="Lang D."/>
            <person name="Ullrich K.K."/>
            <person name="Murat F."/>
            <person name="Fuchs J."/>
            <person name="Jenkins J."/>
            <person name="Haas F.B."/>
            <person name="Piednoel M."/>
            <person name="Gundlach H."/>
            <person name="Van Bel M."/>
            <person name="Meyberg R."/>
            <person name="Vives C."/>
            <person name="Morata J."/>
            <person name="Symeonidi A."/>
            <person name="Hiss M."/>
            <person name="Muchero W."/>
            <person name="Kamisugi Y."/>
            <person name="Saleh O."/>
            <person name="Blanc G."/>
            <person name="Decker E.L."/>
            <person name="van Gessel N."/>
            <person name="Grimwood J."/>
            <person name="Hayes R.D."/>
            <person name="Graham S.W."/>
            <person name="Gunter L.E."/>
            <person name="McDaniel S.F."/>
            <person name="Hoernstein S.N.W."/>
            <person name="Larsson A."/>
            <person name="Li F.W."/>
            <person name="Perroud P.F."/>
            <person name="Phillips J."/>
            <person name="Ranjan P."/>
            <person name="Rokshar D.S."/>
            <person name="Rothfels C.J."/>
            <person name="Schneider L."/>
            <person name="Shu S."/>
            <person name="Stevenson D.W."/>
            <person name="Thummler F."/>
            <person name="Tillich M."/>
            <person name="Villarreal Aguilar J.C."/>
            <person name="Widiez T."/>
            <person name="Wong G.K."/>
            <person name="Wymore A."/>
            <person name="Zhang Y."/>
            <person name="Zimmer A.D."/>
            <person name="Quatrano R.S."/>
            <person name="Mayer K.F.X."/>
            <person name="Goodstein D."/>
            <person name="Casacuberta J.M."/>
            <person name="Vandepoele K."/>
            <person name="Reski R."/>
            <person name="Cuming A.C."/>
            <person name="Tuskan G.A."/>
            <person name="Maumus F."/>
            <person name="Salse J."/>
            <person name="Schmutz J."/>
            <person name="Rensing S.A."/>
        </authorList>
    </citation>
    <scope>NUCLEOTIDE SEQUENCE [LARGE SCALE GENOMIC DNA]</scope>
    <source>
        <strain evidence="4 5">cv. Gransden 2004</strain>
    </source>
</reference>
<organism evidence="3">
    <name type="scientific">Physcomitrium patens</name>
    <name type="common">Spreading-leaved earth moss</name>
    <name type="synonym">Physcomitrella patens</name>
    <dbReference type="NCBI Taxonomy" id="3218"/>
    <lineage>
        <taxon>Eukaryota</taxon>
        <taxon>Viridiplantae</taxon>
        <taxon>Streptophyta</taxon>
        <taxon>Embryophyta</taxon>
        <taxon>Bryophyta</taxon>
        <taxon>Bryophytina</taxon>
        <taxon>Bryopsida</taxon>
        <taxon>Funariidae</taxon>
        <taxon>Funariales</taxon>
        <taxon>Funariaceae</taxon>
        <taxon>Physcomitrium</taxon>
    </lineage>
</organism>
<dbReference type="STRING" id="3218.A0A2K1KBR1"/>
<name>A0A2K1KBR1_PHYPA</name>
<dbReference type="Proteomes" id="UP000006727">
    <property type="component" value="Chromosome 7"/>
</dbReference>
<dbReference type="Pfam" id="PF00657">
    <property type="entry name" value="Lipase_GDSL"/>
    <property type="match status" value="1"/>
</dbReference>
<dbReference type="Gramene" id="Pp3c7_14900V3.1">
    <property type="protein sequence ID" value="Pp3c7_14900V3.1"/>
    <property type="gene ID" value="Pp3c7_14900"/>
</dbReference>
<evidence type="ECO:0000256" key="1">
    <source>
        <dbReference type="ARBA" id="ARBA00008668"/>
    </source>
</evidence>
<gene>
    <name evidence="4" type="primary">LOC112284979</name>
    <name evidence="3" type="ORF">PHYPA_010402</name>
</gene>
<keyword evidence="2" id="KW-0378">Hydrolase</keyword>